<dbReference type="InterPro" id="IPR036452">
    <property type="entry name" value="Ribo_hydro-like"/>
</dbReference>
<dbReference type="InterPro" id="IPR001910">
    <property type="entry name" value="Inosine/uridine_hydrolase_dom"/>
</dbReference>
<feature type="domain" description="Inosine/uridine-preferring nucleoside hydrolase" evidence="1">
    <location>
        <begin position="3"/>
        <end position="260"/>
    </location>
</feature>
<reference evidence="3 4" key="2">
    <citation type="submission" date="2015-12" db="EMBL/GenBank/DDBJ databases">
        <title>Draft Genome Sequence of Desulfitobacterium hafniense Strain DH, a Sulfate-reducing Bacterium Isolated from Paddy Soils.</title>
        <authorList>
            <person name="Bao P."/>
            <person name="Zhang X."/>
            <person name="Li G."/>
        </authorList>
    </citation>
    <scope>NUCLEOTIDE SEQUENCE [LARGE SCALE GENOMIC DNA]</scope>
    <source>
        <strain evidence="3 4">DH</strain>
    </source>
</reference>
<name>A0A098B5R3_DESHA</name>
<keyword evidence="2" id="KW-0378">Hydrolase</keyword>
<accession>A0A098B5R3</accession>
<gene>
    <name evidence="3" type="ORF">AT727_22075</name>
    <name evidence="2" type="ORF">DPCES_3839</name>
</gene>
<dbReference type="EMBL" id="LK996017">
    <property type="protein sequence ID" value="CDX03725.1"/>
    <property type="molecule type" value="Genomic_DNA"/>
</dbReference>
<evidence type="ECO:0000313" key="2">
    <source>
        <dbReference type="EMBL" id="CDX03725.1"/>
    </source>
</evidence>
<dbReference type="Pfam" id="PF01156">
    <property type="entry name" value="IU_nuc_hydro"/>
    <property type="match status" value="1"/>
</dbReference>
<dbReference type="AlphaFoldDB" id="A0A098B5R3"/>
<dbReference type="SUPFAM" id="SSF53590">
    <property type="entry name" value="Nucleoside hydrolase"/>
    <property type="match status" value="1"/>
</dbReference>
<dbReference type="EMBL" id="LOCK01000024">
    <property type="protein sequence ID" value="KTE91495.1"/>
    <property type="molecule type" value="Genomic_DNA"/>
</dbReference>
<dbReference type="OrthoDB" id="9797882at2"/>
<dbReference type="InterPro" id="IPR052775">
    <property type="entry name" value="IUN_hydrolase"/>
</dbReference>
<evidence type="ECO:0000313" key="3">
    <source>
        <dbReference type="EMBL" id="KTE91495.1"/>
    </source>
</evidence>
<protein>
    <submittedName>
        <fullName evidence="2 3">Nucleoside hydrolase</fullName>
    </submittedName>
</protein>
<dbReference type="PANTHER" id="PTHR46190:SF1">
    <property type="entry name" value="SI:CH211-201H21.5"/>
    <property type="match status" value="1"/>
</dbReference>
<organism evidence="2">
    <name type="scientific">Desulfitobacterium hafniense</name>
    <name type="common">Desulfitobacterium frappieri</name>
    <dbReference type="NCBI Taxonomy" id="49338"/>
    <lineage>
        <taxon>Bacteria</taxon>
        <taxon>Bacillati</taxon>
        <taxon>Bacillota</taxon>
        <taxon>Clostridia</taxon>
        <taxon>Eubacteriales</taxon>
        <taxon>Desulfitobacteriaceae</taxon>
        <taxon>Desulfitobacterium</taxon>
    </lineage>
</organism>
<dbReference type="GO" id="GO:0016799">
    <property type="term" value="F:hydrolase activity, hydrolyzing N-glycosyl compounds"/>
    <property type="evidence" value="ECO:0007669"/>
    <property type="project" value="InterPro"/>
</dbReference>
<dbReference type="Gene3D" id="3.90.245.10">
    <property type="entry name" value="Ribonucleoside hydrolase-like"/>
    <property type="match status" value="1"/>
</dbReference>
<dbReference type="OMA" id="VWIDTDL"/>
<dbReference type="Proteomes" id="UP000054623">
    <property type="component" value="Unassembled WGS sequence"/>
</dbReference>
<sequence length="299" mass="33826">MKIIYDCDNTMGVPGCDIVDGLSLLYLLGKEELDICAITTTYGNSKVDIVYQNTVNMLSEIGRRDIPVYKGCTNRYGLDSEATDYLVKMVNDHPGEISILATGALTNLYAAYIKDQNFFRKLDRLVVMGGLTHDVIPDGKAFDEWNLSVDPAATHWVLKEGKDLFLITRDMDINVSVSTADFIHRLTRNRSPIGRYIVERSISWLEYTMLHLKSNCFYLGDLVAAVYLVNPQFFEDQQQIISLSTKTISKGLLCPTDNRQEGQTIHLPTLRHRDDFVEDIYTTWLKADCGFVKEIGGGW</sequence>
<proteinExistence type="predicted"/>
<dbReference type="RefSeq" id="WP_005809146.1">
    <property type="nucleotide sequence ID" value="NZ_CABKQQ010000019.1"/>
</dbReference>
<dbReference type="PATRIC" id="fig|49338.4.peg.4123"/>
<dbReference type="PANTHER" id="PTHR46190">
    <property type="entry name" value="SI:CH211-201H21.5-RELATED"/>
    <property type="match status" value="1"/>
</dbReference>
<evidence type="ECO:0000259" key="1">
    <source>
        <dbReference type="Pfam" id="PF01156"/>
    </source>
</evidence>
<reference evidence="2" key="1">
    <citation type="submission" date="2014-07" db="EMBL/GenBank/DDBJ databases">
        <authorList>
            <person name="Hornung V.Bastian."/>
        </authorList>
    </citation>
    <scope>NUCLEOTIDE SEQUENCE</scope>
    <source>
        <strain evidence="2">PCE-S</strain>
    </source>
</reference>
<evidence type="ECO:0000313" key="4">
    <source>
        <dbReference type="Proteomes" id="UP000054623"/>
    </source>
</evidence>